<feature type="transmembrane region" description="Helical" evidence="1">
    <location>
        <begin position="342"/>
        <end position="361"/>
    </location>
</feature>
<keyword evidence="1" id="KW-1133">Transmembrane helix</keyword>
<name>A0ABW9M785_9FIRM</name>
<feature type="transmembrane region" description="Helical" evidence="1">
    <location>
        <begin position="204"/>
        <end position="221"/>
    </location>
</feature>
<dbReference type="RefSeq" id="WP_410030918.1">
    <property type="nucleotide sequence ID" value="NZ_JBGMEI010000003.1"/>
</dbReference>
<feature type="transmembrane region" description="Helical" evidence="1">
    <location>
        <begin position="495"/>
        <end position="520"/>
    </location>
</feature>
<evidence type="ECO:0000313" key="2">
    <source>
        <dbReference type="EMBL" id="MFO3665210.1"/>
    </source>
</evidence>
<gene>
    <name evidence="2" type="ORF">ACCQ41_02950</name>
</gene>
<feature type="transmembrane region" description="Helical" evidence="1">
    <location>
        <begin position="404"/>
        <end position="424"/>
    </location>
</feature>
<feature type="transmembrane region" description="Helical" evidence="1">
    <location>
        <begin position="172"/>
        <end position="192"/>
    </location>
</feature>
<evidence type="ECO:0000256" key="1">
    <source>
        <dbReference type="SAM" id="Phobius"/>
    </source>
</evidence>
<accession>A0ABW9M785</accession>
<sequence length="529" mass="60344">MEYYKKYRIIENANLAKNINQVIYFFHHLPIIGKYTGEKYRAYGLKKLVYALGPIFSVLGQIFKSIFAYFMALAFAGFILWLIKTPLQFEGLRTNQFVDLSLSNLSFLAFYLSAAINSNSIAGNKVDMRNLNNQYRLAPKESGLIKGVFDPLRIGFGRGFAFAIFLGLKNGFLLSFILAFLRIISNTFTLRISKDQKEIYADKWWVNILSFIILFAIFMNVKTYKTHILLVIFVISLIGSIFAMKYLLKLDDYGKVLEDAKDEEVNISIDFDQIANDSLALKDTDIEAGKKENGSGYELLNNLFFTRHKRLLAKPILKKAGIIFAIAALALGFTKYKLGGSNFAMGNILLLVQSIFVSILFNNPNSSRAMFLNCDRSLLQYGFYKEENAIFAMFKLRYKSLLKINLIGLIAGFLVNILAFLLFPALGIKNLIVCEIFVLASFLFYMAFELFIYYIFQPFNFEAANVGHGYKIFYNILNYANVIFIPLIIGKTSKGQLTLIIVSAIMLILIIVFHLLVKIYGKNTFRIRK</sequence>
<protein>
    <recommendedName>
        <fullName evidence="4">ABC transporter permease</fullName>
    </recommendedName>
</protein>
<feature type="transmembrane region" description="Helical" evidence="1">
    <location>
        <begin position="103"/>
        <end position="122"/>
    </location>
</feature>
<dbReference type="EMBL" id="JBGMEI010000003">
    <property type="protein sequence ID" value="MFO3665210.1"/>
    <property type="molecule type" value="Genomic_DNA"/>
</dbReference>
<feature type="transmembrane region" description="Helical" evidence="1">
    <location>
        <begin position="436"/>
        <end position="456"/>
    </location>
</feature>
<organism evidence="2 3">
    <name type="scientific">Anaerococcus martiniensis</name>
    <dbReference type="NCBI Taxonomy" id="3115615"/>
    <lineage>
        <taxon>Bacteria</taxon>
        <taxon>Bacillati</taxon>
        <taxon>Bacillota</taxon>
        <taxon>Tissierellia</taxon>
        <taxon>Tissierellales</taxon>
        <taxon>Peptoniphilaceae</taxon>
        <taxon>Anaerococcus</taxon>
    </lineage>
</organism>
<feature type="transmembrane region" description="Helical" evidence="1">
    <location>
        <begin position="227"/>
        <end position="248"/>
    </location>
</feature>
<keyword evidence="1" id="KW-0812">Transmembrane</keyword>
<proteinExistence type="predicted"/>
<keyword evidence="3" id="KW-1185">Reference proteome</keyword>
<feature type="transmembrane region" description="Helical" evidence="1">
    <location>
        <begin position="468"/>
        <end position="489"/>
    </location>
</feature>
<keyword evidence="1" id="KW-0472">Membrane</keyword>
<dbReference type="Proteomes" id="UP001637996">
    <property type="component" value="Unassembled WGS sequence"/>
</dbReference>
<evidence type="ECO:0000313" key="3">
    <source>
        <dbReference type="Proteomes" id="UP001637996"/>
    </source>
</evidence>
<evidence type="ECO:0008006" key="4">
    <source>
        <dbReference type="Google" id="ProtNLM"/>
    </source>
</evidence>
<comment type="caution">
    <text evidence="2">The sequence shown here is derived from an EMBL/GenBank/DDBJ whole genome shotgun (WGS) entry which is preliminary data.</text>
</comment>
<feature type="transmembrane region" description="Helical" evidence="1">
    <location>
        <begin position="316"/>
        <end position="336"/>
    </location>
</feature>
<feature type="transmembrane region" description="Helical" evidence="1">
    <location>
        <begin position="66"/>
        <end position="83"/>
    </location>
</feature>
<reference evidence="2 3" key="1">
    <citation type="journal article" date="2025" name="Anaerobe">
        <title>Description of Anaerococcus kampingiae sp. nov., Anaerococcus groningensis sp. nov., Anaerococcus martiniensis sp. nov., and Anaerococcus cruorum sp. nov., isolated from human clinical specimens.</title>
        <authorList>
            <person name="Boiten K.E."/>
            <person name="Meijer J."/>
            <person name="van Wezel E.M."/>
            <person name="Veloo A.C.M."/>
        </authorList>
    </citation>
    <scope>NUCLEOTIDE SEQUENCE [LARGE SCALE GENOMIC DNA]</scope>
    <source>
        <strain evidence="2 3">ENR0831</strain>
    </source>
</reference>